<organism evidence="2">
    <name type="scientific">uncultured Actinomycetospora sp</name>
    <dbReference type="NCBI Taxonomy" id="1135996"/>
    <lineage>
        <taxon>Bacteria</taxon>
        <taxon>Bacillati</taxon>
        <taxon>Actinomycetota</taxon>
        <taxon>Actinomycetes</taxon>
        <taxon>Pseudonocardiales</taxon>
        <taxon>Pseudonocardiaceae</taxon>
        <taxon>Actinomycetospora</taxon>
        <taxon>environmental samples</taxon>
    </lineage>
</organism>
<gene>
    <name evidence="2" type="ORF">AVDCRST_MAG54-4146</name>
</gene>
<name>A0A6J4JU40_9PSEU</name>
<evidence type="ECO:0000313" key="2">
    <source>
        <dbReference type="EMBL" id="CAA9287338.1"/>
    </source>
</evidence>
<dbReference type="AlphaFoldDB" id="A0A6J4JU40"/>
<proteinExistence type="predicted"/>
<feature type="region of interest" description="Disordered" evidence="1">
    <location>
        <begin position="19"/>
        <end position="39"/>
    </location>
</feature>
<feature type="non-terminal residue" evidence="2">
    <location>
        <position position="1"/>
    </location>
</feature>
<feature type="non-terminal residue" evidence="2">
    <location>
        <position position="39"/>
    </location>
</feature>
<sequence>ECQRSGVADTQCPYRYFDHHGPGSARGRPRVGIGQTGAV</sequence>
<dbReference type="EMBL" id="CADCTH010000522">
    <property type="protein sequence ID" value="CAA9287338.1"/>
    <property type="molecule type" value="Genomic_DNA"/>
</dbReference>
<reference evidence="2" key="1">
    <citation type="submission" date="2020-02" db="EMBL/GenBank/DDBJ databases">
        <authorList>
            <person name="Meier V. D."/>
        </authorList>
    </citation>
    <scope>NUCLEOTIDE SEQUENCE</scope>
    <source>
        <strain evidence="2">AVDCRST_MAG54</strain>
    </source>
</reference>
<evidence type="ECO:0000256" key="1">
    <source>
        <dbReference type="SAM" id="MobiDB-lite"/>
    </source>
</evidence>
<protein>
    <submittedName>
        <fullName evidence="2">Uncharacterized protein</fullName>
    </submittedName>
</protein>
<accession>A0A6J4JU40</accession>